<organism evidence="7 8">
    <name type="scientific">Streptomyces tropicalis</name>
    <dbReference type="NCBI Taxonomy" id="3034234"/>
    <lineage>
        <taxon>Bacteria</taxon>
        <taxon>Bacillati</taxon>
        <taxon>Actinomycetota</taxon>
        <taxon>Actinomycetes</taxon>
        <taxon>Kitasatosporales</taxon>
        <taxon>Streptomycetaceae</taxon>
        <taxon>Streptomyces</taxon>
    </lineage>
</organism>
<comment type="caution">
    <text evidence="7">The sequence shown here is derived from an EMBL/GenBank/DDBJ whole genome shotgun (WGS) entry which is preliminary data.</text>
</comment>
<dbReference type="CDD" id="cd00834">
    <property type="entry name" value="KAS_I_II"/>
    <property type="match status" value="1"/>
</dbReference>
<dbReference type="EMBL" id="JARJBB010000006">
    <property type="protein sequence ID" value="MDF3299889.1"/>
    <property type="molecule type" value="Genomic_DNA"/>
</dbReference>
<evidence type="ECO:0000256" key="3">
    <source>
        <dbReference type="ARBA" id="ARBA00023315"/>
    </source>
</evidence>
<dbReference type="PANTHER" id="PTHR11712">
    <property type="entry name" value="POLYKETIDE SYNTHASE-RELATED"/>
    <property type="match status" value="1"/>
</dbReference>
<dbReference type="NCBIfam" id="NF005589">
    <property type="entry name" value="PRK07314.1"/>
    <property type="match status" value="1"/>
</dbReference>
<evidence type="ECO:0000313" key="8">
    <source>
        <dbReference type="Proteomes" id="UP001221150"/>
    </source>
</evidence>
<dbReference type="SMART" id="SM00825">
    <property type="entry name" value="PKS_KS"/>
    <property type="match status" value="1"/>
</dbReference>
<evidence type="ECO:0000256" key="2">
    <source>
        <dbReference type="ARBA" id="ARBA00022679"/>
    </source>
</evidence>
<dbReference type="InterPro" id="IPR000794">
    <property type="entry name" value="Beta-ketoacyl_synthase"/>
</dbReference>
<comment type="similarity">
    <text evidence="1 4">Belongs to the thiolase-like superfamily. Beta-ketoacyl-ACP synthases family.</text>
</comment>
<feature type="domain" description="Ketosynthase family 3 (KS3)" evidence="6">
    <location>
        <begin position="5"/>
        <end position="419"/>
    </location>
</feature>
<dbReference type="Pfam" id="PF02801">
    <property type="entry name" value="Ketoacyl-synt_C"/>
    <property type="match status" value="1"/>
</dbReference>
<dbReference type="InterPro" id="IPR018201">
    <property type="entry name" value="Ketoacyl_synth_AS"/>
</dbReference>
<dbReference type="InterPro" id="IPR014030">
    <property type="entry name" value="Ketoacyl_synth_N"/>
</dbReference>
<dbReference type="PROSITE" id="PS52004">
    <property type="entry name" value="KS3_2"/>
    <property type="match status" value="1"/>
</dbReference>
<dbReference type="Gene3D" id="3.40.47.10">
    <property type="match status" value="2"/>
</dbReference>
<dbReference type="Pfam" id="PF00109">
    <property type="entry name" value="ketoacyl-synt"/>
    <property type="match status" value="1"/>
</dbReference>
<evidence type="ECO:0000313" key="7">
    <source>
        <dbReference type="EMBL" id="MDF3299889.1"/>
    </source>
</evidence>
<accession>A0ABT6A5H3</accession>
<evidence type="ECO:0000256" key="4">
    <source>
        <dbReference type="RuleBase" id="RU003694"/>
    </source>
</evidence>
<dbReference type="InterPro" id="IPR016039">
    <property type="entry name" value="Thiolase-like"/>
</dbReference>
<gene>
    <name evidence="7" type="ORF">P3H78_14875</name>
</gene>
<dbReference type="InterPro" id="IPR014031">
    <property type="entry name" value="Ketoacyl_synth_C"/>
</dbReference>
<dbReference type="SUPFAM" id="SSF53901">
    <property type="entry name" value="Thiolase-like"/>
    <property type="match status" value="1"/>
</dbReference>
<dbReference type="PANTHER" id="PTHR11712:SF336">
    <property type="entry name" value="3-OXOACYL-[ACYL-CARRIER-PROTEIN] SYNTHASE, MITOCHONDRIAL"/>
    <property type="match status" value="1"/>
</dbReference>
<name>A0ABT6A5H3_9ACTN</name>
<reference evidence="7 8" key="1">
    <citation type="submission" date="2023-03" db="EMBL/GenBank/DDBJ databases">
        <title>Draft genome sequence of Streptomyces sp. K1PA1 isolated from peat swamp forest in Thailand.</title>
        <authorList>
            <person name="Klaysubun C."/>
            <person name="Duangmal K."/>
        </authorList>
    </citation>
    <scope>NUCLEOTIDE SEQUENCE [LARGE SCALE GENOMIC DNA]</scope>
    <source>
        <strain evidence="7 8">K1PA1</strain>
    </source>
</reference>
<evidence type="ECO:0000256" key="5">
    <source>
        <dbReference type="SAM" id="MobiDB-lite"/>
    </source>
</evidence>
<dbReference type="InterPro" id="IPR020841">
    <property type="entry name" value="PKS_Beta-ketoAc_synthase_dom"/>
</dbReference>
<dbReference type="Proteomes" id="UP001221150">
    <property type="component" value="Unassembled WGS sequence"/>
</dbReference>
<keyword evidence="3" id="KW-0012">Acyltransferase</keyword>
<evidence type="ECO:0000256" key="1">
    <source>
        <dbReference type="ARBA" id="ARBA00008467"/>
    </source>
</evidence>
<sequence length="443" mass="46593">MTRPQRRAVITGVGAVAPGGHGREAYWDLLTAGRTATRRISLFDATGFRSQVAAECDFDPLAAGLTPQEVRRMDRAGQFAVVAAREAVEDSGIDLPAADPARVGVSIGSAVGCTMGLEEEYAVLSDGGRTWLVDHSYGVPHLYGYMVPSTLAVEVARLAGAQGPVALISTGCTSGLDAIGHGVQLIEEGSADVVLAGATDAPLSPITSACFDAIKATTPNNDDPRHASRPFDGRRDGFVLGEGSAVMVIEEAESARRRGATVYAEILGFAGRSNAFHMTGLKPDGREMAEAIRVALDRAALDPGDIDYINAHGSGTKQNDRHETAAFKRSLGPRAHEVPVSSIKSMIGHSLGAIGSLEIAACALALRHQVVPPTANLAVPDPECDLDYVPVTAREHRMERVLSVGSGFGGFQTAMVLGRPADVRPKPRPARRAARRPARKEAA</sequence>
<evidence type="ECO:0000259" key="6">
    <source>
        <dbReference type="PROSITE" id="PS52004"/>
    </source>
</evidence>
<feature type="compositionally biased region" description="Basic residues" evidence="5">
    <location>
        <begin position="426"/>
        <end position="443"/>
    </location>
</feature>
<dbReference type="RefSeq" id="WP_276109436.1">
    <property type="nucleotide sequence ID" value="NZ_JARJBB010000006.1"/>
</dbReference>
<feature type="region of interest" description="Disordered" evidence="5">
    <location>
        <begin position="419"/>
        <end position="443"/>
    </location>
</feature>
<keyword evidence="8" id="KW-1185">Reference proteome</keyword>
<dbReference type="PROSITE" id="PS00606">
    <property type="entry name" value="KS3_1"/>
    <property type="match status" value="1"/>
</dbReference>
<keyword evidence="2 4" id="KW-0808">Transferase</keyword>
<protein>
    <submittedName>
        <fullName evidence="7">Beta-ketoacyl-[acyl-carrier-protein] synthase family protein</fullName>
    </submittedName>
</protein>
<proteinExistence type="inferred from homology"/>